<dbReference type="RefSeq" id="WP_139806798.1">
    <property type="nucleotide sequence ID" value="NZ_FWWU01000009.1"/>
</dbReference>
<sequence length="182" mass="20671">MASVTQSETEVAQKHGAFIDERRADKGLKWPEVARQMELHYGVKVTADYLSKIKRGHNPLAKATLPVREALRKVLGISLEEWHTETGLYTGTPVEPTAPTTPLRPLTDAERRGWVLPEEEPEIEIPDALREAAEMYGHGKNAPLAEKRWLLELADLDFREEPETPEDWLALYVRLSKLIDPK</sequence>
<evidence type="ECO:0008006" key="3">
    <source>
        <dbReference type="Google" id="ProtNLM"/>
    </source>
</evidence>
<keyword evidence="2" id="KW-1185">Reference proteome</keyword>
<evidence type="ECO:0000313" key="2">
    <source>
        <dbReference type="Proteomes" id="UP000192582"/>
    </source>
</evidence>
<evidence type="ECO:0000313" key="1">
    <source>
        <dbReference type="EMBL" id="SMB89110.1"/>
    </source>
</evidence>
<proteinExistence type="predicted"/>
<dbReference type="AlphaFoldDB" id="A0A1W1V7D2"/>
<dbReference type="Gene3D" id="1.10.260.40">
    <property type="entry name" value="lambda repressor-like DNA-binding domains"/>
    <property type="match status" value="1"/>
</dbReference>
<protein>
    <recommendedName>
        <fullName evidence="3">Helix-turn-helix</fullName>
    </recommendedName>
</protein>
<name>A0A1W1V7D2_9DEIO</name>
<reference evidence="1 2" key="1">
    <citation type="submission" date="2017-04" db="EMBL/GenBank/DDBJ databases">
        <authorList>
            <person name="Afonso C.L."/>
            <person name="Miller P.J."/>
            <person name="Scott M.A."/>
            <person name="Spackman E."/>
            <person name="Goraichik I."/>
            <person name="Dimitrov K.M."/>
            <person name="Suarez D.L."/>
            <person name="Swayne D.E."/>
        </authorList>
    </citation>
    <scope>NUCLEOTIDE SEQUENCE [LARGE SCALE GENOMIC DNA]</scope>
    <source>
        <strain evidence="1 2">KR-140</strain>
    </source>
</reference>
<dbReference type="InterPro" id="IPR010982">
    <property type="entry name" value="Lambda_DNA-bd_dom_sf"/>
</dbReference>
<accession>A0A1W1V7D2</accession>
<dbReference type="STRING" id="695939.SAMN00790413_00275"/>
<organism evidence="1 2">
    <name type="scientific">Deinococcus hopiensis KR-140</name>
    <dbReference type="NCBI Taxonomy" id="695939"/>
    <lineage>
        <taxon>Bacteria</taxon>
        <taxon>Thermotogati</taxon>
        <taxon>Deinococcota</taxon>
        <taxon>Deinococci</taxon>
        <taxon>Deinococcales</taxon>
        <taxon>Deinococcaceae</taxon>
        <taxon>Deinococcus</taxon>
    </lineage>
</organism>
<dbReference type="Proteomes" id="UP000192582">
    <property type="component" value="Unassembled WGS sequence"/>
</dbReference>
<dbReference type="GO" id="GO:0003677">
    <property type="term" value="F:DNA binding"/>
    <property type="evidence" value="ECO:0007669"/>
    <property type="project" value="InterPro"/>
</dbReference>
<gene>
    <name evidence="1" type="ORF">SAMN00790413_00275</name>
</gene>
<dbReference type="EMBL" id="FWWU01000009">
    <property type="protein sequence ID" value="SMB89110.1"/>
    <property type="molecule type" value="Genomic_DNA"/>
</dbReference>
<dbReference type="OrthoDB" id="68108at2"/>